<sequence>MNLAHNTAVLWRGPGSVQVGGDRARHVLLDNLHASDQLWLSHQAHPARERDDVQASPELLAALAEARLTDGSEALPHLALGIVGAVPATLLALHSLVDTLSLSLSIETHSLVDEDWDRVFGGHYTGTPRHRAVRRTLRDLIPLPRLYAQCPPELSIVSADRVVDPGIPFELTAHDTPHLIVTRGEHSYEVGPFVIPGVTPCYQCSQLARAAQDPFHLTHLRELEAWPLAPLALLAHFAAAQRVGQLVMDFVSGALTESQCAQVATICDDGSVRVEDVEPASRCVCGINGLDS</sequence>
<comment type="caution">
    <text evidence="1">The sequence shown here is derived from an EMBL/GenBank/DDBJ whole genome shotgun (WGS) entry which is preliminary data.</text>
</comment>
<organism evidence="1 2">
    <name type="scientific">Schaalia odontolytica</name>
    <dbReference type="NCBI Taxonomy" id="1660"/>
    <lineage>
        <taxon>Bacteria</taxon>
        <taxon>Bacillati</taxon>
        <taxon>Actinomycetota</taxon>
        <taxon>Actinomycetes</taxon>
        <taxon>Actinomycetales</taxon>
        <taxon>Actinomycetaceae</taxon>
        <taxon>Schaalia</taxon>
    </lineage>
</organism>
<name>A0A2I1HZ59_9ACTO</name>
<dbReference type="Gene3D" id="3.40.50.720">
    <property type="entry name" value="NAD(P)-binding Rossmann-like Domain"/>
    <property type="match status" value="1"/>
</dbReference>
<evidence type="ECO:0008006" key="3">
    <source>
        <dbReference type="Google" id="ProtNLM"/>
    </source>
</evidence>
<reference evidence="1 2" key="1">
    <citation type="submission" date="2017-12" db="EMBL/GenBank/DDBJ databases">
        <title>Phylogenetic diversity of female urinary microbiome.</title>
        <authorList>
            <person name="Thomas-White K."/>
            <person name="Wolfe A.J."/>
        </authorList>
    </citation>
    <scope>NUCLEOTIDE SEQUENCE [LARGE SCALE GENOMIC DNA]</scope>
    <source>
        <strain evidence="1 2">UMB0018</strain>
    </source>
</reference>
<protein>
    <recommendedName>
        <fullName evidence="3">Bacteriocin biosynthesis cyclodehydratase domain-containing protein</fullName>
    </recommendedName>
</protein>
<proteinExistence type="predicted"/>
<gene>
    <name evidence="1" type="ORF">CYJ22_07305</name>
</gene>
<dbReference type="RefSeq" id="WP_101602145.1">
    <property type="nucleotide sequence ID" value="NZ_PKKM01000009.1"/>
</dbReference>
<evidence type="ECO:0000313" key="1">
    <source>
        <dbReference type="EMBL" id="PKY64170.1"/>
    </source>
</evidence>
<dbReference type="AlphaFoldDB" id="A0A2I1HZ59"/>
<dbReference type="EMBL" id="PKKM01000009">
    <property type="protein sequence ID" value="PKY64170.1"/>
    <property type="molecule type" value="Genomic_DNA"/>
</dbReference>
<evidence type="ECO:0000313" key="2">
    <source>
        <dbReference type="Proteomes" id="UP000234198"/>
    </source>
</evidence>
<dbReference type="Proteomes" id="UP000234198">
    <property type="component" value="Unassembled WGS sequence"/>
</dbReference>
<accession>A0A2I1HZ59</accession>